<gene>
    <name evidence="3" type="ORF">SAMN04489835_3774</name>
</gene>
<dbReference type="InterPro" id="IPR007969">
    <property type="entry name" value="DUF732"/>
</dbReference>
<reference evidence="4" key="1">
    <citation type="submission" date="2016-10" db="EMBL/GenBank/DDBJ databases">
        <authorList>
            <person name="Varghese N."/>
            <person name="Submissions S."/>
        </authorList>
    </citation>
    <scope>NUCLEOTIDE SEQUENCE [LARGE SCALE GENOMIC DNA]</scope>
    <source>
        <strain evidence="4">DSM 45405</strain>
    </source>
</reference>
<dbReference type="Pfam" id="PF05305">
    <property type="entry name" value="DUF732"/>
    <property type="match status" value="1"/>
</dbReference>
<keyword evidence="4" id="KW-1185">Reference proteome</keyword>
<evidence type="ECO:0000256" key="1">
    <source>
        <dbReference type="SAM" id="SignalP"/>
    </source>
</evidence>
<evidence type="ECO:0000313" key="4">
    <source>
        <dbReference type="Proteomes" id="UP000182915"/>
    </source>
</evidence>
<proteinExistence type="predicted"/>
<dbReference type="EMBL" id="LT629971">
    <property type="protein sequence ID" value="SEH76126.1"/>
    <property type="molecule type" value="Genomic_DNA"/>
</dbReference>
<accession>A0A1H6KWM5</accession>
<name>A0A1H6KWM5_MYCRU</name>
<evidence type="ECO:0000313" key="3">
    <source>
        <dbReference type="EMBL" id="SEH76126.1"/>
    </source>
</evidence>
<keyword evidence="1" id="KW-0732">Signal</keyword>
<organism evidence="3 4">
    <name type="scientific">Mycolicibacterium rutilum</name>
    <name type="common">Mycobacterium rutilum</name>
    <dbReference type="NCBI Taxonomy" id="370526"/>
    <lineage>
        <taxon>Bacteria</taxon>
        <taxon>Bacillati</taxon>
        <taxon>Actinomycetota</taxon>
        <taxon>Actinomycetes</taxon>
        <taxon>Mycobacteriales</taxon>
        <taxon>Mycobacteriaceae</taxon>
        <taxon>Mycolicibacterium</taxon>
    </lineage>
</organism>
<dbReference type="RefSeq" id="WP_157897745.1">
    <property type="nucleotide sequence ID" value="NZ_LT629971.1"/>
</dbReference>
<evidence type="ECO:0000259" key="2">
    <source>
        <dbReference type="Pfam" id="PF05305"/>
    </source>
</evidence>
<sequence>MKKLFAAATAALALAIGTAVPAHADEESYLTDLANNDFEGDVDVALEMGYQICTDVQHGVPQETTVQAIYENTGEGVAIADAQYIYEAAVIHLC</sequence>
<protein>
    <recommendedName>
        <fullName evidence="2">DUF732 domain-containing protein</fullName>
    </recommendedName>
</protein>
<feature type="domain" description="DUF732" evidence="2">
    <location>
        <begin position="26"/>
        <end position="94"/>
    </location>
</feature>
<feature type="chain" id="PRO_5009298345" description="DUF732 domain-containing protein" evidence="1">
    <location>
        <begin position="25"/>
        <end position="94"/>
    </location>
</feature>
<dbReference type="Proteomes" id="UP000182915">
    <property type="component" value="Chromosome I"/>
</dbReference>
<feature type="signal peptide" evidence="1">
    <location>
        <begin position="1"/>
        <end position="24"/>
    </location>
</feature>
<dbReference type="OrthoDB" id="4732091at2"/>
<dbReference type="AlphaFoldDB" id="A0A1H6KWM5"/>